<dbReference type="Pfam" id="PF05054">
    <property type="entry name" value="AcMNPV_Ac109"/>
    <property type="match status" value="1"/>
</dbReference>
<dbReference type="KEGG" id="vg:23632044"/>
<reference evidence="1 2" key="1">
    <citation type="journal article" date="2015" name="Viruses">
        <title>The complete sequence of the first Spodoptera frugiperda Betabaculovirus genome: a natural multiple recombinant virus.</title>
        <authorList>
            <person name="Cuartas P.E."/>
            <person name="Barrera G.P."/>
            <person name="Belaich M.N."/>
            <person name="Barreto E."/>
            <person name="Ghiringhelli P.D."/>
            <person name="Villamizar L.F."/>
        </authorList>
    </citation>
    <scope>NUCLEOTIDE SEQUENCE [LARGE SCALE GENOMIC DNA]</scope>
    <source>
        <strain evidence="1">VG008</strain>
    </source>
</reference>
<sequence>MIFCFRVATVSLDSTSTVIVLPVKVFTNICILCAHTPHLTPNITLTITYIIRRTSTLHKNTRTMSCPANVRVYISDAYVLFPYQLLTEPPRDAGGAGRVTTITVYVPTFEDVAAVNKALVQRLGYTDVIVEKHTAHDKSTTNDTVVVYWNVISHINRLGYGETRVFSVVLSDNLFTCGNVEIVSAPPASCPMHIEYNYADGDCVLDGELPADYNIMQSIKKYNSFVIVFNRETPMGIKILNVKRFMILFSMKTEPVKFSIYLPHDEQANIQKELTWENTRRVLRGGADNMCRAYNPSSVKYVLDALEILGIRRDNVSSVHSLVDIFNPLVLKFRTVPDVFLHINNLTHKHKHVRLYCDGDSLAVSPGGVVPINRPTHNPHKFDFDPLRPPPEQFYLDLGTRDIYVQVPRYNYFL</sequence>
<evidence type="ECO:0000313" key="2">
    <source>
        <dbReference type="Proteomes" id="UP000201335"/>
    </source>
</evidence>
<name>A0A0C5ASC4_9BBAC</name>
<proteinExistence type="predicted"/>
<dbReference type="EMBL" id="KM371112">
    <property type="protein sequence ID" value="AJK91702.1"/>
    <property type="molecule type" value="Genomic_DNA"/>
</dbReference>
<evidence type="ECO:0000313" key="1">
    <source>
        <dbReference type="EMBL" id="AJK91702.1"/>
    </source>
</evidence>
<dbReference type="OrthoDB" id="5447at10239"/>
<dbReference type="RefSeq" id="YP_009121827.1">
    <property type="nucleotide sequence ID" value="NC_026511.1"/>
</dbReference>
<protein>
    <submittedName>
        <fullName evidence="1">Odv-ec43</fullName>
    </submittedName>
</protein>
<dbReference type="GeneID" id="23632044"/>
<organism evidence="1 2">
    <name type="scientific">Spodoptera frugiperda granulovirus</name>
    <dbReference type="NCBI Taxonomy" id="307454"/>
    <lineage>
        <taxon>Viruses</taxon>
        <taxon>Viruses incertae sedis</taxon>
        <taxon>Naldaviricetes</taxon>
        <taxon>Lefavirales</taxon>
        <taxon>Baculoviridae</taxon>
        <taxon>Betabaculovirus</taxon>
        <taxon>Betabaculovirus spofrugiperdae</taxon>
    </lineage>
</organism>
<dbReference type="InterPro" id="IPR007748">
    <property type="entry name" value="AcMNPV_Orf109"/>
</dbReference>
<accession>A0A0C5ASC4</accession>
<dbReference type="Proteomes" id="UP000201335">
    <property type="component" value="Segment"/>
</dbReference>
<keyword evidence="2" id="KW-1185">Reference proteome</keyword>